<keyword evidence="1" id="KW-0812">Transmembrane</keyword>
<protein>
    <submittedName>
        <fullName evidence="2">Uncharacterized protein</fullName>
    </submittedName>
</protein>
<organism evidence="2 3">
    <name type="scientific">Gracilibacillus xinjiangensis</name>
    <dbReference type="NCBI Taxonomy" id="1193282"/>
    <lineage>
        <taxon>Bacteria</taxon>
        <taxon>Bacillati</taxon>
        <taxon>Bacillota</taxon>
        <taxon>Bacilli</taxon>
        <taxon>Bacillales</taxon>
        <taxon>Bacillaceae</taxon>
        <taxon>Gracilibacillus</taxon>
    </lineage>
</organism>
<accession>A0ABV8WS75</accession>
<feature type="transmembrane region" description="Helical" evidence="1">
    <location>
        <begin position="47"/>
        <end position="66"/>
    </location>
</feature>
<dbReference type="Proteomes" id="UP001595882">
    <property type="component" value="Unassembled WGS sequence"/>
</dbReference>
<feature type="transmembrane region" description="Helical" evidence="1">
    <location>
        <begin position="178"/>
        <end position="197"/>
    </location>
</feature>
<comment type="caution">
    <text evidence="2">The sequence shown here is derived from an EMBL/GenBank/DDBJ whole genome shotgun (WGS) entry which is preliminary data.</text>
</comment>
<reference evidence="3" key="1">
    <citation type="journal article" date="2019" name="Int. J. Syst. Evol. Microbiol.">
        <title>The Global Catalogue of Microorganisms (GCM) 10K type strain sequencing project: providing services to taxonomists for standard genome sequencing and annotation.</title>
        <authorList>
            <consortium name="The Broad Institute Genomics Platform"/>
            <consortium name="The Broad Institute Genome Sequencing Center for Infectious Disease"/>
            <person name="Wu L."/>
            <person name="Ma J."/>
        </authorList>
    </citation>
    <scope>NUCLEOTIDE SEQUENCE [LARGE SCALE GENOMIC DNA]</scope>
    <source>
        <strain evidence="3">CCUG 37865</strain>
    </source>
</reference>
<proteinExistence type="predicted"/>
<evidence type="ECO:0000313" key="3">
    <source>
        <dbReference type="Proteomes" id="UP001595882"/>
    </source>
</evidence>
<evidence type="ECO:0000256" key="1">
    <source>
        <dbReference type="SAM" id="Phobius"/>
    </source>
</evidence>
<feature type="transmembrane region" description="Helical" evidence="1">
    <location>
        <begin position="15"/>
        <end position="35"/>
    </location>
</feature>
<sequence length="208" mass="23979">MNLLKKITSLTDIKYFWILLVSIAVFVVTLLIDYYDNPAHTPFNVLVGYGIAIIIGGVWAIFNYIGHIKVNVLYRKSKDLSSFVERLVLDKEEKTELLAYMEDYAQDLVHQGRSYKEATAVAINQFKINEFDRLSKDSTIFHLPAHHYLIGYAFVATVLFVLWLWIGNTIISSPFITVLEATCFSYASGFIVAYFLYKLIDIMIYKKF</sequence>
<keyword evidence="3" id="KW-1185">Reference proteome</keyword>
<keyword evidence="1" id="KW-1133">Transmembrane helix</keyword>
<evidence type="ECO:0000313" key="2">
    <source>
        <dbReference type="EMBL" id="MFC4402695.1"/>
    </source>
</evidence>
<dbReference type="RefSeq" id="WP_390250519.1">
    <property type="nucleotide sequence ID" value="NZ_JBHSDT010000004.1"/>
</dbReference>
<name>A0ABV8WS75_9BACI</name>
<keyword evidence="1" id="KW-0472">Membrane</keyword>
<feature type="transmembrane region" description="Helical" evidence="1">
    <location>
        <begin position="148"/>
        <end position="166"/>
    </location>
</feature>
<gene>
    <name evidence="2" type="ORF">ACFOY7_06375</name>
</gene>
<dbReference type="EMBL" id="JBHSDT010000004">
    <property type="protein sequence ID" value="MFC4402695.1"/>
    <property type="molecule type" value="Genomic_DNA"/>
</dbReference>